<proteinExistence type="predicted"/>
<evidence type="ECO:0000259" key="1">
    <source>
        <dbReference type="Pfam" id="PF05239"/>
    </source>
</evidence>
<dbReference type="EMBL" id="CAGS01000269">
    <property type="protein sequence ID" value="CCF84431.1"/>
    <property type="molecule type" value="Genomic_DNA"/>
</dbReference>
<gene>
    <name evidence="2" type="ORF">NITHO_3400015</name>
</gene>
<dbReference type="Proteomes" id="UP000004221">
    <property type="component" value="Unassembled WGS sequence"/>
</dbReference>
<evidence type="ECO:0000313" key="3">
    <source>
        <dbReference type="Proteomes" id="UP000004221"/>
    </source>
</evidence>
<accession>I4EIB9</accession>
<protein>
    <recommendedName>
        <fullName evidence="1">PRC-barrel domain-containing protein</fullName>
    </recommendedName>
</protein>
<dbReference type="InterPro" id="IPR011033">
    <property type="entry name" value="PRC_barrel-like_sf"/>
</dbReference>
<organism evidence="2 3">
    <name type="scientific">Nitrolancea hollandica Lb</name>
    <dbReference type="NCBI Taxonomy" id="1129897"/>
    <lineage>
        <taxon>Bacteria</taxon>
        <taxon>Pseudomonadati</taxon>
        <taxon>Thermomicrobiota</taxon>
        <taxon>Thermomicrobia</taxon>
        <taxon>Sphaerobacterales</taxon>
        <taxon>Sphaerobacterineae</taxon>
        <taxon>Sphaerobacteraceae</taxon>
        <taxon>Nitrolancea</taxon>
    </lineage>
</organism>
<dbReference type="InterPro" id="IPR027275">
    <property type="entry name" value="PRC-brl_dom"/>
</dbReference>
<feature type="domain" description="PRC-barrel" evidence="1">
    <location>
        <begin position="12"/>
        <end position="77"/>
    </location>
</feature>
<dbReference type="Gene3D" id="2.30.30.240">
    <property type="entry name" value="PRC-barrel domain"/>
    <property type="match status" value="1"/>
</dbReference>
<evidence type="ECO:0000313" key="2">
    <source>
        <dbReference type="EMBL" id="CCF84431.1"/>
    </source>
</evidence>
<name>I4EIB9_9BACT</name>
<dbReference type="SUPFAM" id="SSF50346">
    <property type="entry name" value="PRC-barrel domain"/>
    <property type="match status" value="1"/>
</dbReference>
<dbReference type="Pfam" id="PF05239">
    <property type="entry name" value="PRC"/>
    <property type="match status" value="1"/>
</dbReference>
<dbReference type="RefSeq" id="WP_008478593.1">
    <property type="nucleotide sequence ID" value="NZ_CAGS01000269.1"/>
</dbReference>
<dbReference type="OrthoDB" id="7274881at2"/>
<comment type="caution">
    <text evidence="2">The sequence shown here is derived from an EMBL/GenBank/DDBJ whole genome shotgun (WGS) entry which is preliminary data.</text>
</comment>
<sequence>MVERIEPESERDHVKGMAVYGSNGEKIGTVDEVLIDTSGRRYFLVKGGPLGLGTETFYIPESVVELTGSDRVVLNMTKTDIEAQGWMNPPNR</sequence>
<dbReference type="AlphaFoldDB" id="I4EIB9"/>
<reference evidence="2 3" key="1">
    <citation type="journal article" date="2012" name="ISME J.">
        <title>Nitrification expanded: discovery, physiology and genomics of a nitrite-oxidizing bacterium from the phylum Chloroflexi.</title>
        <authorList>
            <person name="Sorokin D.Y."/>
            <person name="Lucker S."/>
            <person name="Vejmelkova D."/>
            <person name="Kostrikina N.A."/>
            <person name="Kleerebezem R."/>
            <person name="Rijpstra W.I."/>
            <person name="Damste J.S."/>
            <person name="Le Paslier D."/>
            <person name="Muyzer G."/>
            <person name="Wagner M."/>
            <person name="van Loosdrecht M.C."/>
            <person name="Daims H."/>
        </authorList>
    </citation>
    <scope>NUCLEOTIDE SEQUENCE [LARGE SCALE GENOMIC DNA]</scope>
    <source>
        <strain evidence="3">none</strain>
    </source>
</reference>
<keyword evidence="3" id="KW-1185">Reference proteome</keyword>